<sequence>MRKIKGLTQFIKFMESFLEFSITDARDLLKKEFWLAKHFD</sequence>
<reference evidence="1 2" key="1">
    <citation type="journal article" date="2008" name="Proc. Natl. Acad. Sci. U.S.A.">
        <title>Niche adaptation and genome expansion in the chlorophyll d-producing cyanobacterium Acaryochloris marina.</title>
        <authorList>
            <person name="Swingley W.D."/>
            <person name="Chen M."/>
            <person name="Cheung P.C."/>
            <person name="Conrad A.L."/>
            <person name="Dejesa L.C."/>
            <person name="Hao J."/>
            <person name="Honchak B.M."/>
            <person name="Karbach L.E."/>
            <person name="Kurdoglu A."/>
            <person name="Lahiri S."/>
            <person name="Mastrian S.D."/>
            <person name="Miyashita H."/>
            <person name="Page L."/>
            <person name="Ramakrishna P."/>
            <person name="Satoh S."/>
            <person name="Sattley W.M."/>
            <person name="Shimada Y."/>
            <person name="Taylor H.L."/>
            <person name="Tomo T."/>
            <person name="Tsuchiya T."/>
            <person name="Wang Z.T."/>
            <person name="Raymond J."/>
            <person name="Mimuro M."/>
            <person name="Blankenship R.E."/>
            <person name="Touchman J.W."/>
        </authorList>
    </citation>
    <scope>NUCLEOTIDE SEQUENCE [LARGE SCALE GENOMIC DNA]</scope>
    <source>
        <strain evidence="2">MBIC 11017</strain>
    </source>
</reference>
<keyword evidence="2" id="KW-1185">Reference proteome</keyword>
<dbReference type="AlphaFoldDB" id="B0CBW5"/>
<dbReference type="HOGENOM" id="CLU_3283137_0_0_3"/>
<gene>
    <name evidence="1" type="ordered locus">AM1_5409</name>
</gene>
<evidence type="ECO:0000313" key="1">
    <source>
        <dbReference type="EMBL" id="ABW30365.1"/>
    </source>
</evidence>
<dbReference type="KEGG" id="amr:AM1_5409"/>
<accession>B0CBW5</accession>
<evidence type="ECO:0000313" key="2">
    <source>
        <dbReference type="Proteomes" id="UP000000268"/>
    </source>
</evidence>
<dbReference type="EMBL" id="CP000828">
    <property type="protein sequence ID" value="ABW30365.1"/>
    <property type="molecule type" value="Genomic_DNA"/>
</dbReference>
<dbReference type="Proteomes" id="UP000000268">
    <property type="component" value="Chromosome"/>
</dbReference>
<organism evidence="1 2">
    <name type="scientific">Acaryochloris marina (strain MBIC 11017)</name>
    <dbReference type="NCBI Taxonomy" id="329726"/>
    <lineage>
        <taxon>Bacteria</taxon>
        <taxon>Bacillati</taxon>
        <taxon>Cyanobacteriota</taxon>
        <taxon>Cyanophyceae</taxon>
        <taxon>Acaryochloridales</taxon>
        <taxon>Acaryochloridaceae</taxon>
        <taxon>Acaryochloris</taxon>
    </lineage>
</organism>
<name>B0CBW5_ACAM1</name>
<proteinExistence type="predicted"/>
<protein>
    <submittedName>
        <fullName evidence="1">Uncharacterized protein</fullName>
    </submittedName>
</protein>